<dbReference type="PANTHER" id="PTHR42770:SF13">
    <property type="entry name" value="L-METHIONINE_BRANCHED-CHAIN AMINO ACID EXPORTER YJEH"/>
    <property type="match status" value="1"/>
</dbReference>
<feature type="transmembrane region" description="Helical" evidence="6">
    <location>
        <begin position="78"/>
        <end position="100"/>
    </location>
</feature>
<evidence type="ECO:0000256" key="4">
    <source>
        <dbReference type="ARBA" id="ARBA00022989"/>
    </source>
</evidence>
<feature type="transmembrane region" description="Helical" evidence="6">
    <location>
        <begin position="138"/>
        <end position="157"/>
    </location>
</feature>
<protein>
    <submittedName>
        <fullName evidence="7">Amino acid permease</fullName>
    </submittedName>
</protein>
<feature type="transmembrane region" description="Helical" evidence="6">
    <location>
        <begin position="35"/>
        <end position="57"/>
    </location>
</feature>
<evidence type="ECO:0000256" key="5">
    <source>
        <dbReference type="ARBA" id="ARBA00023136"/>
    </source>
</evidence>
<dbReference type="GO" id="GO:0022857">
    <property type="term" value="F:transmembrane transporter activity"/>
    <property type="evidence" value="ECO:0007669"/>
    <property type="project" value="InterPro"/>
</dbReference>
<keyword evidence="5 6" id="KW-0472">Membrane</keyword>
<keyword evidence="3 6" id="KW-0812">Transmembrane</keyword>
<dbReference type="AlphaFoldDB" id="A0A9W6RYN6"/>
<comment type="caution">
    <text evidence="7">The sequence shown here is derived from an EMBL/GenBank/DDBJ whole genome shotgun (WGS) entry which is preliminary data.</text>
</comment>
<comment type="subcellular location">
    <subcellularLocation>
        <location evidence="1">Cell membrane</location>
        <topology evidence="1">Multi-pass membrane protein</topology>
    </subcellularLocation>
</comment>
<dbReference type="InterPro" id="IPR050367">
    <property type="entry name" value="APC_superfamily"/>
</dbReference>
<reference evidence="7" key="1">
    <citation type="submission" date="2023-03" db="EMBL/GenBank/DDBJ databases">
        <title>Actinoallomurus iriomotensis NBRC 103684.</title>
        <authorList>
            <person name="Ichikawa N."/>
            <person name="Sato H."/>
            <person name="Tonouchi N."/>
        </authorList>
    </citation>
    <scope>NUCLEOTIDE SEQUENCE</scope>
    <source>
        <strain evidence="7">NBRC 103684</strain>
    </source>
</reference>
<sequence>MPQGVALYVCAILGAGVLAFPGQVASLAGPAALIAWGFSALMGLPMAFTFAALAARFPDAGGVATFAAKAFGPSAGGIAGWWYFIAGSVGQTIVPLTAGYYVASALGLRQHWAPAIAATVLAIAVAANLAGLKLGARVQIALAIGVAAILLSVILVALPQISFENFTPFAPHGIPGIGQAIVVLFFAFAGWEAIAHLSGEFRDVRRTLPRATLLTILIVSVLYLGVAFAVVGTHSSGTRALDRISLGVIIEHGLGLSANGVVAIAAVVICLGTTNAFVASVSRLGYALARDGWAPALLTRRNRQGAPHHAILAVGAIGAAGLLGAALFGWGTDDIVFVPSVLVLATYVLGTAAAARLFDRGLRVLALTAVVLLLVTVPFAGWHLLVPPAVAVIALLAHGIAGAARKRR</sequence>
<keyword evidence="2" id="KW-1003">Cell membrane</keyword>
<dbReference type="InterPro" id="IPR002293">
    <property type="entry name" value="AA/rel_permease1"/>
</dbReference>
<proteinExistence type="predicted"/>
<evidence type="ECO:0000256" key="2">
    <source>
        <dbReference type="ARBA" id="ARBA00022475"/>
    </source>
</evidence>
<evidence type="ECO:0000256" key="3">
    <source>
        <dbReference type="ARBA" id="ARBA00022692"/>
    </source>
</evidence>
<feature type="transmembrane region" description="Helical" evidence="6">
    <location>
        <begin position="362"/>
        <end position="380"/>
    </location>
</feature>
<dbReference type="PANTHER" id="PTHR42770">
    <property type="entry name" value="AMINO ACID TRANSPORTER-RELATED"/>
    <property type="match status" value="1"/>
</dbReference>
<accession>A0A9W6RYN6</accession>
<organism evidence="7 8">
    <name type="scientific">Actinoallomurus iriomotensis</name>
    <dbReference type="NCBI Taxonomy" id="478107"/>
    <lineage>
        <taxon>Bacteria</taxon>
        <taxon>Bacillati</taxon>
        <taxon>Actinomycetota</taxon>
        <taxon>Actinomycetes</taxon>
        <taxon>Streptosporangiales</taxon>
        <taxon>Thermomonosporaceae</taxon>
        <taxon>Actinoallomurus</taxon>
    </lineage>
</organism>
<feature type="transmembrane region" description="Helical" evidence="6">
    <location>
        <begin position="310"/>
        <end position="330"/>
    </location>
</feature>
<dbReference type="PIRSF" id="PIRSF006060">
    <property type="entry name" value="AA_transporter"/>
    <property type="match status" value="1"/>
</dbReference>
<feature type="transmembrane region" description="Helical" evidence="6">
    <location>
        <begin position="386"/>
        <end position="404"/>
    </location>
</feature>
<keyword evidence="4 6" id="KW-1133">Transmembrane helix</keyword>
<gene>
    <name evidence="7" type="ORF">Airi02_031250</name>
</gene>
<evidence type="ECO:0000313" key="7">
    <source>
        <dbReference type="EMBL" id="GLY85196.1"/>
    </source>
</evidence>
<dbReference type="Proteomes" id="UP001165074">
    <property type="component" value="Unassembled WGS sequence"/>
</dbReference>
<feature type="transmembrane region" description="Helical" evidence="6">
    <location>
        <begin position="177"/>
        <end position="199"/>
    </location>
</feature>
<dbReference type="GO" id="GO:0005886">
    <property type="term" value="C:plasma membrane"/>
    <property type="evidence" value="ECO:0007669"/>
    <property type="project" value="UniProtKB-SubCell"/>
</dbReference>
<feature type="transmembrane region" description="Helical" evidence="6">
    <location>
        <begin position="211"/>
        <end position="231"/>
    </location>
</feature>
<name>A0A9W6RYN6_9ACTN</name>
<dbReference type="Pfam" id="PF13520">
    <property type="entry name" value="AA_permease_2"/>
    <property type="match status" value="1"/>
</dbReference>
<feature type="transmembrane region" description="Helical" evidence="6">
    <location>
        <begin position="112"/>
        <end position="131"/>
    </location>
</feature>
<dbReference type="Gene3D" id="1.20.1740.10">
    <property type="entry name" value="Amino acid/polyamine transporter I"/>
    <property type="match status" value="1"/>
</dbReference>
<dbReference type="EMBL" id="BSTK01000004">
    <property type="protein sequence ID" value="GLY85196.1"/>
    <property type="molecule type" value="Genomic_DNA"/>
</dbReference>
<evidence type="ECO:0000313" key="8">
    <source>
        <dbReference type="Proteomes" id="UP001165074"/>
    </source>
</evidence>
<evidence type="ECO:0000256" key="6">
    <source>
        <dbReference type="SAM" id="Phobius"/>
    </source>
</evidence>
<feature type="transmembrane region" description="Helical" evidence="6">
    <location>
        <begin position="336"/>
        <end position="355"/>
    </location>
</feature>
<evidence type="ECO:0000256" key="1">
    <source>
        <dbReference type="ARBA" id="ARBA00004651"/>
    </source>
</evidence>
<keyword evidence="8" id="KW-1185">Reference proteome</keyword>